<dbReference type="Proteomes" id="UP000218244">
    <property type="component" value="Chromosome"/>
</dbReference>
<evidence type="ECO:0000313" key="3">
    <source>
        <dbReference type="EMBL" id="BAU94789.1"/>
    </source>
</evidence>
<gene>
    <name evidence="3" type="primary">htaA</name>
    <name evidence="3" type="ORF">N24_0527</name>
</gene>
<evidence type="ECO:0000259" key="2">
    <source>
        <dbReference type="Pfam" id="PF04213"/>
    </source>
</evidence>
<dbReference type="RefSeq" id="WP_096459633.1">
    <property type="nucleotide sequence ID" value="NZ_AP017369.1"/>
</dbReference>
<sequence>MELAPRTRMRGHKTVAALASLALVIGFGSVPIAQAQTEYRTASGGSLNWGFKQSFRNYIQTGVAKGSISLGDGAQDNGGNFAFSPRENGTTVTSDSEGTVEFNGSVHFLGHQANDQWILDTTMSDIKLVINGSSAQLKVDLVAREFKGTTYEEIGDYIVSDDIVLADVSLSSPADFSQDTIDLTGTTSLTAAGAEAFGGFYDTGETLDPTGGSLTITSTTTAPSSGSGSGSASTSGGSGTADCSSGALGVVTTGTNDGMLGTIQEVNNTFAIWNNLLVNTERMFCNVDTLKERFAPAETASQTTGTTSGTSGTTATTATTTSGTTTAGTAATPSGTTGTSGTAGTANTASAAQAVTNAPSDNSVCTASGSLGVTQAAAQWGVKASFQNYIRGSIAKGSWTLNGVGFDNQQFQFSGNSGAVDAENQSGSINFPGSIHFTGHGGILDMQIANIEISFSGNTGELIADVVSSDMEGNSTNYGRTVVGTLNFSSLNVSATEASGAASVSLSQSGSQAFADFYTPGTQLDPISFSATLGGDASCDTGSGSTGTGPASTSNAATGTTDAAAGEESTTPANQNSQFQIRQAGAESTGLDTTTTFLLILAAFVVAGGSMTRFTVGNPTGK</sequence>
<reference evidence="3 4" key="1">
    <citation type="submission" date="2016-02" db="EMBL/GenBank/DDBJ databases">
        <title>Corynebacterium glutamicum N24 whole genome sequencing project.</title>
        <authorList>
            <person name="Matsutani M."/>
            <person name="Nangtapong N."/>
            <person name="Yakushi T."/>
            <person name="Matsushita K."/>
        </authorList>
    </citation>
    <scope>NUCLEOTIDE SEQUENCE [LARGE SCALE GENOMIC DNA]</scope>
    <source>
        <strain evidence="3 4">N24</strain>
    </source>
</reference>
<evidence type="ECO:0000313" key="4">
    <source>
        <dbReference type="Proteomes" id="UP000218244"/>
    </source>
</evidence>
<feature type="compositionally biased region" description="Low complexity" evidence="1">
    <location>
        <begin position="299"/>
        <end position="345"/>
    </location>
</feature>
<dbReference type="AlphaFoldDB" id="A0A160PM40"/>
<feature type="region of interest" description="Disordered" evidence="1">
    <location>
        <begin position="297"/>
        <end position="345"/>
    </location>
</feature>
<dbReference type="KEGG" id="csur:N24_0527"/>
<protein>
    <submittedName>
        <fullName evidence="3">Cell-surface hemin receptor</fullName>
    </submittedName>
</protein>
<dbReference type="EMBL" id="AP017369">
    <property type="protein sequence ID" value="BAU94789.1"/>
    <property type="molecule type" value="Genomic_DNA"/>
</dbReference>
<proteinExistence type="predicted"/>
<evidence type="ECO:0000256" key="1">
    <source>
        <dbReference type="SAM" id="MobiDB-lite"/>
    </source>
</evidence>
<accession>A0A160PM40</accession>
<feature type="region of interest" description="Disordered" evidence="1">
    <location>
        <begin position="211"/>
        <end position="242"/>
    </location>
</feature>
<feature type="compositionally biased region" description="Low complexity" evidence="1">
    <location>
        <begin position="538"/>
        <end position="571"/>
    </location>
</feature>
<feature type="region of interest" description="Disordered" evidence="1">
    <location>
        <begin position="538"/>
        <end position="577"/>
    </location>
</feature>
<name>A0A160PM40_9CORY</name>
<keyword evidence="4" id="KW-1185">Reference proteome</keyword>
<keyword evidence="3" id="KW-0675">Receptor</keyword>
<organism evidence="3 4">
    <name type="scientific">Corynebacterium suranareeae</name>
    <dbReference type="NCBI Taxonomy" id="2506452"/>
    <lineage>
        <taxon>Bacteria</taxon>
        <taxon>Bacillati</taxon>
        <taxon>Actinomycetota</taxon>
        <taxon>Actinomycetes</taxon>
        <taxon>Mycobacteriales</taxon>
        <taxon>Corynebacteriaceae</taxon>
        <taxon>Corynebacterium</taxon>
    </lineage>
</organism>
<feature type="domain" description="Htaa" evidence="2">
    <location>
        <begin position="45"/>
        <end position="211"/>
    </location>
</feature>
<feature type="domain" description="Htaa" evidence="2">
    <location>
        <begin position="376"/>
        <end position="530"/>
    </location>
</feature>
<dbReference type="InterPro" id="IPR007331">
    <property type="entry name" value="Htaa"/>
</dbReference>
<dbReference type="Pfam" id="PF04213">
    <property type="entry name" value="HtaA"/>
    <property type="match status" value="2"/>
</dbReference>